<keyword evidence="1" id="KW-0812">Transmembrane</keyword>
<keyword evidence="1" id="KW-1133">Transmembrane helix</keyword>
<name>A0ABV6BK49_9FLAO</name>
<feature type="transmembrane region" description="Helical" evidence="1">
    <location>
        <begin position="55"/>
        <end position="77"/>
    </location>
</feature>
<evidence type="ECO:0000256" key="1">
    <source>
        <dbReference type="SAM" id="Phobius"/>
    </source>
</evidence>
<comment type="caution">
    <text evidence="3">The sequence shown here is derived from an EMBL/GenBank/DDBJ whole genome shotgun (WGS) entry which is preliminary data.</text>
</comment>
<evidence type="ECO:0000313" key="4">
    <source>
        <dbReference type="Proteomes" id="UP001589734"/>
    </source>
</evidence>
<keyword evidence="3" id="KW-0328">Glycosyltransferase</keyword>
<dbReference type="GO" id="GO:0016757">
    <property type="term" value="F:glycosyltransferase activity"/>
    <property type="evidence" value="ECO:0007669"/>
    <property type="project" value="UniProtKB-KW"/>
</dbReference>
<sequence>MRIIFLYWCSLNREDKRDNYGDVLSKYIVKKLSKSFVIKVKYPSSRFYNFFVKNYSVIGSIITAASVNTIVWGSGIIKKNENIRKAKFLAVRGPRTRKRIMELGYEVPEVYGDPAILLPVLFENKTVKKFEIGIIPHYVDYEEVKEFYKNDSRIKVIDLLTSDVEQTTVEILECEQIVASSLHGVIVSQAYNIPALWVKFSDKLSGDNVKFYDYFESLNIQYNKEFSYNVSDLTYEQIKILLSAEKEILLPKEEIVSLRRRELLNACPFNK</sequence>
<organism evidence="3 4">
    <name type="scientific">Flavobacterium procerum</name>
    <dbReference type="NCBI Taxonomy" id="1455569"/>
    <lineage>
        <taxon>Bacteria</taxon>
        <taxon>Pseudomonadati</taxon>
        <taxon>Bacteroidota</taxon>
        <taxon>Flavobacteriia</taxon>
        <taxon>Flavobacteriales</taxon>
        <taxon>Flavobacteriaceae</taxon>
        <taxon>Flavobacterium</taxon>
    </lineage>
</organism>
<dbReference type="InterPro" id="IPR007345">
    <property type="entry name" value="Polysacch_pyruvyl_Trfase"/>
</dbReference>
<accession>A0ABV6BK49</accession>
<dbReference type="Proteomes" id="UP001589734">
    <property type="component" value="Unassembled WGS sequence"/>
</dbReference>
<dbReference type="EC" id="2.4.-.-" evidence="3"/>
<dbReference type="RefSeq" id="WP_379683468.1">
    <property type="nucleotide sequence ID" value="NZ_JBHLYW010000003.1"/>
</dbReference>
<protein>
    <submittedName>
        <fullName evidence="3">Polysaccharide pyruvyl transferase family protein</fullName>
        <ecNumber evidence="3">2.4.-.-</ecNumber>
    </submittedName>
</protein>
<keyword evidence="1" id="KW-0472">Membrane</keyword>
<dbReference type="Pfam" id="PF04230">
    <property type="entry name" value="PS_pyruv_trans"/>
    <property type="match status" value="1"/>
</dbReference>
<keyword evidence="4" id="KW-1185">Reference proteome</keyword>
<dbReference type="EMBL" id="JBHLYW010000003">
    <property type="protein sequence ID" value="MFC0075831.1"/>
    <property type="molecule type" value="Genomic_DNA"/>
</dbReference>
<feature type="domain" description="Polysaccharide pyruvyl transferase" evidence="2">
    <location>
        <begin position="19"/>
        <end position="198"/>
    </location>
</feature>
<gene>
    <name evidence="3" type="ORF">ACFFLS_02170</name>
</gene>
<reference evidence="3 4" key="1">
    <citation type="submission" date="2024-09" db="EMBL/GenBank/DDBJ databases">
        <authorList>
            <person name="Sun Q."/>
            <person name="Mori K."/>
        </authorList>
    </citation>
    <scope>NUCLEOTIDE SEQUENCE [LARGE SCALE GENOMIC DNA]</scope>
    <source>
        <strain evidence="3 4">CGMCC 1.12926</strain>
    </source>
</reference>
<evidence type="ECO:0000313" key="3">
    <source>
        <dbReference type="EMBL" id="MFC0075831.1"/>
    </source>
</evidence>
<proteinExistence type="predicted"/>
<evidence type="ECO:0000259" key="2">
    <source>
        <dbReference type="Pfam" id="PF04230"/>
    </source>
</evidence>
<keyword evidence="3" id="KW-0808">Transferase</keyword>